<organism evidence="1 2">
    <name type="scientific">Litoreibacter ponti</name>
    <dbReference type="NCBI Taxonomy" id="1510457"/>
    <lineage>
        <taxon>Bacteria</taxon>
        <taxon>Pseudomonadati</taxon>
        <taxon>Pseudomonadota</taxon>
        <taxon>Alphaproteobacteria</taxon>
        <taxon>Rhodobacterales</taxon>
        <taxon>Roseobacteraceae</taxon>
        <taxon>Litoreibacter</taxon>
    </lineage>
</organism>
<evidence type="ECO:0000313" key="2">
    <source>
        <dbReference type="Proteomes" id="UP000243978"/>
    </source>
</evidence>
<accession>A0A2T6BI55</accession>
<comment type="caution">
    <text evidence="1">The sequence shown here is derived from an EMBL/GenBank/DDBJ whole genome shotgun (WGS) entry which is preliminary data.</text>
</comment>
<protein>
    <submittedName>
        <fullName evidence="1">Uncharacterized protein</fullName>
    </submittedName>
</protein>
<dbReference type="RefSeq" id="WP_107844001.1">
    <property type="nucleotide sequence ID" value="NZ_QBKS01000001.1"/>
</dbReference>
<proteinExistence type="predicted"/>
<dbReference type="OrthoDB" id="9776600at2"/>
<dbReference type="AlphaFoldDB" id="A0A2T6BI55"/>
<sequence length="345" mass="38568">MSYDLNIYLSPGPQPVPDPVEGLGWQIAVYPATPIDPDDMPVELRAAIGPRSHLVSVHLEGARTSRAEDTLAQMIEQFVLYDNAVVHDLQTDLLTSQKGVQQLIIAPPEPRPAPLVMEWIYRCAAPGRAALRERILDVIAATAPKAMPRRYGSFEPMPFTFAETGRAHLLEDWGREEWSYFWRGSAPYQWCFHHAPMVTDVRPPNEMELYEWCSMSLHVSQRILKTKKDKAAMLALFAALSEALDVVYAEIVSEADRGPLFKGYGLPPRAGLACVIGPDYAPHWPDFVEGSKAIGQHHMRDSIIGDDILPVPPETLHAPPQLDPLNNPLNTKWARAEIFPFKPLS</sequence>
<keyword evidence="2" id="KW-1185">Reference proteome</keyword>
<dbReference type="EMBL" id="QBKS01000001">
    <property type="protein sequence ID" value="PTX55740.1"/>
    <property type="molecule type" value="Genomic_DNA"/>
</dbReference>
<reference evidence="1 2" key="1">
    <citation type="submission" date="2018-04" db="EMBL/GenBank/DDBJ databases">
        <title>Genomic Encyclopedia of Archaeal and Bacterial Type Strains, Phase II (KMG-II): from individual species to whole genera.</title>
        <authorList>
            <person name="Goeker M."/>
        </authorList>
    </citation>
    <scope>NUCLEOTIDE SEQUENCE [LARGE SCALE GENOMIC DNA]</scope>
    <source>
        <strain evidence="1 2">DSM 100977</strain>
    </source>
</reference>
<name>A0A2T6BI55_9RHOB</name>
<gene>
    <name evidence="1" type="ORF">C8N43_0382</name>
</gene>
<dbReference type="Proteomes" id="UP000243978">
    <property type="component" value="Unassembled WGS sequence"/>
</dbReference>
<evidence type="ECO:0000313" key="1">
    <source>
        <dbReference type="EMBL" id="PTX55740.1"/>
    </source>
</evidence>